<comment type="caution">
    <text evidence="9">The sequence shown here is derived from an EMBL/GenBank/DDBJ whole genome shotgun (WGS) entry which is preliminary data.</text>
</comment>
<accession>A0A9W4QTH1</accession>
<dbReference type="RefSeq" id="WP_261591350.1">
    <property type="nucleotide sequence ID" value="NZ_CAMAPC010000003.1"/>
</dbReference>
<dbReference type="Pfam" id="PF03176">
    <property type="entry name" value="MMPL"/>
    <property type="match status" value="2"/>
</dbReference>
<dbReference type="GO" id="GO:0005886">
    <property type="term" value="C:plasma membrane"/>
    <property type="evidence" value="ECO:0007669"/>
    <property type="project" value="UniProtKB-SubCell"/>
</dbReference>
<keyword evidence="3 6" id="KW-0812">Transmembrane</keyword>
<feature type="transmembrane region" description="Helical" evidence="6">
    <location>
        <begin position="323"/>
        <end position="342"/>
    </location>
</feature>
<evidence type="ECO:0000256" key="1">
    <source>
        <dbReference type="ARBA" id="ARBA00004651"/>
    </source>
</evidence>
<feature type="transmembrane region" description="Helical" evidence="6">
    <location>
        <begin position="251"/>
        <end position="271"/>
    </location>
</feature>
<dbReference type="InterPro" id="IPR004869">
    <property type="entry name" value="MMPL_dom"/>
</dbReference>
<evidence type="ECO:0000313" key="11">
    <source>
        <dbReference type="Proteomes" id="UP001152485"/>
    </source>
</evidence>
<name>A0A9W4QTH1_9GAMM</name>
<dbReference type="InterPro" id="IPR050545">
    <property type="entry name" value="Mycobact_MmpL"/>
</dbReference>
<comment type="subcellular location">
    <subcellularLocation>
        <location evidence="1">Cell membrane</location>
        <topology evidence="1">Multi-pass membrane protein</topology>
    </subcellularLocation>
</comment>
<feature type="domain" description="SSD" evidence="7">
    <location>
        <begin position="250"/>
        <end position="376"/>
    </location>
</feature>
<evidence type="ECO:0000256" key="5">
    <source>
        <dbReference type="ARBA" id="ARBA00023136"/>
    </source>
</evidence>
<dbReference type="PANTHER" id="PTHR33406:SF12">
    <property type="entry name" value="BLR2997 PROTEIN"/>
    <property type="match status" value="1"/>
</dbReference>
<evidence type="ECO:0000259" key="7">
    <source>
        <dbReference type="PROSITE" id="PS50156"/>
    </source>
</evidence>
<evidence type="ECO:0000313" key="8">
    <source>
        <dbReference type="EMBL" id="CAH9050205.1"/>
    </source>
</evidence>
<feature type="transmembrane region" description="Helical" evidence="6">
    <location>
        <begin position="658"/>
        <end position="679"/>
    </location>
</feature>
<proteinExistence type="predicted"/>
<evidence type="ECO:0000256" key="6">
    <source>
        <dbReference type="SAM" id="Phobius"/>
    </source>
</evidence>
<evidence type="ECO:0000256" key="2">
    <source>
        <dbReference type="ARBA" id="ARBA00022475"/>
    </source>
</evidence>
<feature type="transmembrane region" description="Helical" evidence="6">
    <location>
        <begin position="603"/>
        <end position="625"/>
    </location>
</feature>
<feature type="transmembrane region" description="Helical" evidence="6">
    <location>
        <begin position="699"/>
        <end position="723"/>
    </location>
</feature>
<dbReference type="Proteomes" id="UP001152467">
    <property type="component" value="Unassembled WGS sequence"/>
</dbReference>
<organism evidence="9 10">
    <name type="scientific">Pseudoalteromonas holothuriae</name>
    <dbReference type="NCBI Taxonomy" id="2963714"/>
    <lineage>
        <taxon>Bacteria</taxon>
        <taxon>Pseudomonadati</taxon>
        <taxon>Pseudomonadota</taxon>
        <taxon>Gammaproteobacteria</taxon>
        <taxon>Alteromonadales</taxon>
        <taxon>Pseudoalteromonadaceae</taxon>
        <taxon>Pseudoalteromonas</taxon>
    </lineage>
</organism>
<feature type="transmembrane region" description="Helical" evidence="6">
    <location>
        <begin position="283"/>
        <end position="302"/>
    </location>
</feature>
<feature type="domain" description="SSD" evidence="7">
    <location>
        <begin position="630"/>
        <end position="758"/>
    </location>
</feature>
<feature type="transmembrane region" description="Helical" evidence="6">
    <location>
        <begin position="401"/>
        <end position="420"/>
    </location>
</feature>
<dbReference type="EMBL" id="CAMAPD010000001">
    <property type="protein sequence ID" value="CAH9050205.1"/>
    <property type="molecule type" value="Genomic_DNA"/>
</dbReference>
<dbReference type="InterPro" id="IPR000731">
    <property type="entry name" value="SSD"/>
</dbReference>
<keyword evidence="4 6" id="KW-1133">Transmembrane helix</keyword>
<dbReference type="EMBL" id="CAMAPC010000003">
    <property type="protein sequence ID" value="CAH9052469.1"/>
    <property type="molecule type" value="Genomic_DNA"/>
</dbReference>
<keyword evidence="5 6" id="KW-0472">Membrane</keyword>
<dbReference type="SUPFAM" id="SSF82866">
    <property type="entry name" value="Multidrug efflux transporter AcrB transmembrane domain"/>
    <property type="match status" value="2"/>
</dbReference>
<evidence type="ECO:0000313" key="9">
    <source>
        <dbReference type="EMBL" id="CAH9052469.1"/>
    </source>
</evidence>
<feature type="transmembrane region" description="Helical" evidence="6">
    <location>
        <begin position="632"/>
        <end position="652"/>
    </location>
</feature>
<feature type="transmembrane region" description="Helical" evidence="6">
    <location>
        <begin position="354"/>
        <end position="380"/>
    </location>
</feature>
<protein>
    <recommendedName>
        <fullName evidence="7">SSD domain-containing protein</fullName>
    </recommendedName>
</protein>
<gene>
    <name evidence="9" type="ORF">PSECIP111854_00976</name>
    <name evidence="8" type="ORF">PSECIP111951_00143</name>
</gene>
<evidence type="ECO:0000256" key="3">
    <source>
        <dbReference type="ARBA" id="ARBA00022692"/>
    </source>
</evidence>
<feature type="transmembrane region" description="Helical" evidence="6">
    <location>
        <begin position="225"/>
        <end position="244"/>
    </location>
</feature>
<sequence>MHKLVMNSITRPWTTILFTVVLILTSTMGAFQGFTWSIPFKNDYKVFFRDDNSYLNDFLNLQKTYTKSDNVAIVIAPNSGTVFSKDVLQAIGELTEQSWQFEHSTRVDSITNFQHSYAEQDTIIIEDLVPLDISLTEARIKQISQVALKEPQLVKSILAEDGSSTVVNITFTIPEADMTEAVPKIANATELVVNEFASRYPNIDFMLSGIVTMNNSFQDIAIADTATRIPAMLLLVLVLLSMLTRSVSASVISLFIIIVSVVTTIGIWGWLGGELSSPTTTAPIAILTLAVSDCVHVITSYIKQIRQGNAKSAAIEHSIKSNIRPIFLTSVTTAIGFLTMNFSDSPPFVDLGNLVAIGVMLAFWFTITLLPALMTLFPLEVSKKNRNYELMDLFASFVIRYYKRIFFITSIIMLSAIIQLPKNQLDDDFVEYFDKSVPFRAAANFMEANIAGMTTLELSFNSGKAEGINDPKFLAFIDQFQIWLSSLEYTDHINSITHTVKRLNMNMHGDDPSFYRLPESKEQVAQYILLLEMSLPIGLDTNNLLNVDKSATRVTVTFQDLTSNETLELENLIKTRFESLNSPYQLLIASPSLMFSHIGATNIMSMLEGSTTALVLISMLLILALRSVKIGLLSLIPNLTPAAVAFGVWALYSGEVGLGLSVVLGVTLGIIVDDTVHFLTRYQHARKELRYNAQDAIRYAFNVVGTALTTTTLILIAGFLVMATSSLQVNSEMGLMTAITISIALLIDFLFLPSLILLLSKSSKSGNLAVSNTIAEPNGKISKE</sequence>
<keyword evidence="2" id="KW-1003">Cell membrane</keyword>
<feature type="transmembrane region" description="Helical" evidence="6">
    <location>
        <begin position="735"/>
        <end position="759"/>
    </location>
</feature>
<reference evidence="9 11" key="1">
    <citation type="submission" date="2022-07" db="EMBL/GenBank/DDBJ databases">
        <authorList>
            <person name="Criscuolo A."/>
        </authorList>
    </citation>
    <scope>NUCLEOTIDE SEQUENCE</scope>
    <source>
        <strain evidence="11">CIP 111951</strain>
        <strain evidence="9">CIP111854</strain>
        <strain evidence="8">CIP111951</strain>
    </source>
</reference>
<evidence type="ECO:0000313" key="10">
    <source>
        <dbReference type="Proteomes" id="UP001152467"/>
    </source>
</evidence>
<dbReference type="Gene3D" id="1.20.1640.10">
    <property type="entry name" value="Multidrug efflux transporter AcrB transmembrane domain"/>
    <property type="match status" value="2"/>
</dbReference>
<dbReference type="PROSITE" id="PS50156">
    <property type="entry name" value="SSD"/>
    <property type="match status" value="2"/>
</dbReference>
<keyword evidence="10" id="KW-1185">Reference proteome</keyword>
<evidence type="ECO:0000256" key="4">
    <source>
        <dbReference type="ARBA" id="ARBA00022989"/>
    </source>
</evidence>
<dbReference type="AlphaFoldDB" id="A0A9W4QTH1"/>
<dbReference type="PANTHER" id="PTHR33406">
    <property type="entry name" value="MEMBRANE PROTEIN MJ1562-RELATED"/>
    <property type="match status" value="1"/>
</dbReference>
<dbReference type="Proteomes" id="UP001152485">
    <property type="component" value="Unassembled WGS sequence"/>
</dbReference>